<accession>A0ACB9I356</accession>
<reference evidence="2" key="1">
    <citation type="journal article" date="2022" name="Mol. Ecol. Resour.">
        <title>The genomes of chicory, endive, great burdock and yacon provide insights into Asteraceae palaeo-polyploidization history and plant inulin production.</title>
        <authorList>
            <person name="Fan W."/>
            <person name="Wang S."/>
            <person name="Wang H."/>
            <person name="Wang A."/>
            <person name="Jiang F."/>
            <person name="Liu H."/>
            <person name="Zhao H."/>
            <person name="Xu D."/>
            <person name="Zhang Y."/>
        </authorList>
    </citation>
    <scope>NUCLEOTIDE SEQUENCE [LARGE SCALE GENOMIC DNA]</scope>
    <source>
        <strain evidence="2">cv. Yunnan</strain>
    </source>
</reference>
<organism evidence="1 2">
    <name type="scientific">Smallanthus sonchifolius</name>
    <dbReference type="NCBI Taxonomy" id="185202"/>
    <lineage>
        <taxon>Eukaryota</taxon>
        <taxon>Viridiplantae</taxon>
        <taxon>Streptophyta</taxon>
        <taxon>Embryophyta</taxon>
        <taxon>Tracheophyta</taxon>
        <taxon>Spermatophyta</taxon>
        <taxon>Magnoliopsida</taxon>
        <taxon>eudicotyledons</taxon>
        <taxon>Gunneridae</taxon>
        <taxon>Pentapetalae</taxon>
        <taxon>asterids</taxon>
        <taxon>campanulids</taxon>
        <taxon>Asterales</taxon>
        <taxon>Asteraceae</taxon>
        <taxon>Asteroideae</taxon>
        <taxon>Heliantheae alliance</taxon>
        <taxon>Millerieae</taxon>
        <taxon>Smallanthus</taxon>
    </lineage>
</organism>
<keyword evidence="2" id="KW-1185">Reference proteome</keyword>
<name>A0ACB9I356_9ASTR</name>
<evidence type="ECO:0000313" key="2">
    <source>
        <dbReference type="Proteomes" id="UP001056120"/>
    </source>
</evidence>
<comment type="caution">
    <text evidence="1">The sequence shown here is derived from an EMBL/GenBank/DDBJ whole genome shotgun (WGS) entry which is preliminary data.</text>
</comment>
<dbReference type="EMBL" id="CM042027">
    <property type="protein sequence ID" value="KAI3802507.1"/>
    <property type="molecule type" value="Genomic_DNA"/>
</dbReference>
<gene>
    <name evidence="1" type="ORF">L1987_30640</name>
</gene>
<proteinExistence type="predicted"/>
<protein>
    <submittedName>
        <fullName evidence="1">Uncharacterized protein</fullName>
    </submittedName>
</protein>
<evidence type="ECO:0000313" key="1">
    <source>
        <dbReference type="EMBL" id="KAI3802507.1"/>
    </source>
</evidence>
<dbReference type="Proteomes" id="UP001056120">
    <property type="component" value="Linkage Group LG10"/>
</dbReference>
<sequence>MVQVYGVPLQLWEGSTFDRTGQILGKVVDFSAASIESGNLSFDVIGILVKNPLRISTSINLEWEGRTYPVWIQESFRCWAPDFIKEKSGCSLASLSYASSPGGGESFSPAKVNPSPVDPRGEESEPDKEGYSAACMGSSPAVNSKTETIINCMGM</sequence>
<reference evidence="1 2" key="2">
    <citation type="journal article" date="2022" name="Mol. Ecol. Resour.">
        <title>The genomes of chicory, endive, great burdock and yacon provide insights into Asteraceae paleo-polyploidization history and plant inulin production.</title>
        <authorList>
            <person name="Fan W."/>
            <person name="Wang S."/>
            <person name="Wang H."/>
            <person name="Wang A."/>
            <person name="Jiang F."/>
            <person name="Liu H."/>
            <person name="Zhao H."/>
            <person name="Xu D."/>
            <person name="Zhang Y."/>
        </authorList>
    </citation>
    <scope>NUCLEOTIDE SEQUENCE [LARGE SCALE GENOMIC DNA]</scope>
    <source>
        <strain evidence="2">cv. Yunnan</strain>
        <tissue evidence="1">Leaves</tissue>
    </source>
</reference>